<feature type="region of interest" description="Disordered" evidence="5">
    <location>
        <begin position="470"/>
        <end position="493"/>
    </location>
</feature>
<feature type="compositionally biased region" description="Polar residues" evidence="5">
    <location>
        <begin position="369"/>
        <end position="378"/>
    </location>
</feature>
<feature type="region of interest" description="Disordered" evidence="5">
    <location>
        <begin position="357"/>
        <end position="385"/>
    </location>
</feature>
<gene>
    <name evidence="6" type="ORF">CPATCC_001868</name>
</gene>
<protein>
    <submittedName>
        <fullName evidence="6">Uncharacterized protein</fullName>
    </submittedName>
</protein>
<dbReference type="EMBL" id="CP044419">
    <property type="protein sequence ID" value="QOY42245.1"/>
    <property type="molecule type" value="Genomic_DNA"/>
</dbReference>
<sequence length="493" mass="57127">MKGNSENENELLMRLSKTLTSISPASRKKGLDIITRYISKHNNSMTRLQMLKIWKGLYYSMWLSDKVLIQREIAVNISQLQKRFEVKEYLFSFIEEFYLMMRFRWDGMDHYRMDKFTFLQRTMLAESLNLLSKKNFDPEFAKGLLDVYRRCLFVENIDNENSIGKKRKFLMISDHIGSGDEVDPSINSYSNRSTGIGVSLIFCKQFPQESVYLLYEQYKLIKENPSNKNLLNEYISSFFIEYSEFIINVIRTCTTHSTLTENIYSQLILKFVDFDSLLDQVVCDIDDLNINQEERNLISSFLLENIVNLMSKLHSSLSNLSKSNENSITQNKRNNIYSTMEKISNFLKNNVALSNSLPKVSKNKKRNSLNKQGSANYESKNEDKEKRVRFDMSKNVRMLLPDSISTSRALVKIFDKKSDMKGSNKINCILFRSSPNSDIQNDPELCSSDSCKNYNLNSLKNIEIISAEKALSKPSESNSSPSKSILKRRGINI</sequence>
<dbReference type="PANTHER" id="PTHR13026:SF0">
    <property type="entry name" value="RIBOSOMAL RNA PROCESSING 1B"/>
    <property type="match status" value="1"/>
</dbReference>
<dbReference type="GO" id="GO:0030688">
    <property type="term" value="C:preribosome, small subunit precursor"/>
    <property type="evidence" value="ECO:0007669"/>
    <property type="project" value="InterPro"/>
</dbReference>
<keyword evidence="4" id="KW-0539">Nucleus</keyword>
<organism evidence="6 7">
    <name type="scientific">Cryptosporidium parvum</name>
    <dbReference type="NCBI Taxonomy" id="5807"/>
    <lineage>
        <taxon>Eukaryota</taxon>
        <taxon>Sar</taxon>
        <taxon>Alveolata</taxon>
        <taxon>Apicomplexa</taxon>
        <taxon>Conoidasida</taxon>
        <taxon>Coccidia</taxon>
        <taxon>Eucoccidiorida</taxon>
        <taxon>Eimeriorina</taxon>
        <taxon>Cryptosporidiidae</taxon>
        <taxon>Cryptosporidium</taxon>
    </lineage>
</organism>
<dbReference type="GO" id="GO:0005634">
    <property type="term" value="C:nucleus"/>
    <property type="evidence" value="ECO:0007669"/>
    <property type="project" value="UniProtKB-SubCell"/>
</dbReference>
<feature type="compositionally biased region" description="Low complexity" evidence="5">
    <location>
        <begin position="472"/>
        <end position="484"/>
    </location>
</feature>
<dbReference type="VEuPathDB" id="CryptoDB:CPATCC_0020740"/>
<evidence type="ECO:0000313" key="6">
    <source>
        <dbReference type="EMBL" id="QOY42245.1"/>
    </source>
</evidence>
<proteinExistence type="inferred from homology"/>
<reference evidence="6 7" key="1">
    <citation type="submission" date="2019-09" db="EMBL/GenBank/DDBJ databases">
        <title>Consistent, comparative and evidence-based genome assembly and annotation for Cryptosporidium parvum, C. hominis and C. tyzzeri.</title>
        <authorList>
            <person name="Baptista R.P."/>
            <person name="Li Y."/>
            <person name="Sateriale A."/>
            <person name="Ansell B."/>
            <person name="Jex A."/>
            <person name="Sanders M."/>
            <person name="Brooks K."/>
            <person name="Tracey A."/>
            <person name="Berriman M."/>
            <person name="Striepen B."/>
            <person name="Cotton J.A."/>
            <person name="Kissinger J.C."/>
        </authorList>
    </citation>
    <scope>NUCLEOTIDE SEQUENCE [LARGE SCALE GENOMIC DNA]</scope>
    <source>
        <strain evidence="6 7">IOWA-ATCC</strain>
    </source>
</reference>
<dbReference type="GO" id="GO:0006364">
    <property type="term" value="P:rRNA processing"/>
    <property type="evidence" value="ECO:0007669"/>
    <property type="project" value="UniProtKB-KW"/>
</dbReference>
<dbReference type="PANTHER" id="PTHR13026">
    <property type="entry name" value="NNP-1 PROTEIN NOVEL NUCLEAR PROTEIN 1 NOP52"/>
    <property type="match status" value="1"/>
</dbReference>
<dbReference type="OMA" id="ISLIFCH"/>
<dbReference type="AlphaFoldDB" id="A0A7S7LHG4"/>
<dbReference type="Pfam" id="PF05997">
    <property type="entry name" value="Nop52"/>
    <property type="match status" value="1"/>
</dbReference>
<evidence type="ECO:0000256" key="3">
    <source>
        <dbReference type="ARBA" id="ARBA00022552"/>
    </source>
</evidence>
<accession>A0A7S7LHG4</accession>
<evidence type="ECO:0000313" key="7">
    <source>
        <dbReference type="Proteomes" id="UP000593906"/>
    </source>
</evidence>
<evidence type="ECO:0000256" key="2">
    <source>
        <dbReference type="ARBA" id="ARBA00006374"/>
    </source>
</evidence>
<name>A0A7S7LHG4_CRYPV</name>
<dbReference type="InterPro" id="IPR010301">
    <property type="entry name" value="RRP1"/>
</dbReference>
<keyword evidence="3" id="KW-0698">rRNA processing</keyword>
<evidence type="ECO:0000256" key="1">
    <source>
        <dbReference type="ARBA" id="ARBA00004123"/>
    </source>
</evidence>
<comment type="subcellular location">
    <subcellularLocation>
        <location evidence="1">Nucleus</location>
    </subcellularLocation>
</comment>
<comment type="similarity">
    <text evidence="2">Belongs to the RRP1 family.</text>
</comment>
<evidence type="ECO:0000256" key="4">
    <source>
        <dbReference type="ARBA" id="ARBA00023242"/>
    </source>
</evidence>
<evidence type="ECO:0000256" key="5">
    <source>
        <dbReference type="SAM" id="MobiDB-lite"/>
    </source>
</evidence>
<dbReference type="Proteomes" id="UP000593906">
    <property type="component" value="Chromosome 4"/>
</dbReference>